<reference evidence="1" key="1">
    <citation type="journal article" date="2020" name="mSystems">
        <title>Genome- and Community-Level Interaction Insights into Carbon Utilization and Element Cycling Functions of Hydrothermarchaeota in Hydrothermal Sediment.</title>
        <authorList>
            <person name="Zhou Z."/>
            <person name="Liu Y."/>
            <person name="Xu W."/>
            <person name="Pan J."/>
            <person name="Luo Z.H."/>
            <person name="Li M."/>
        </authorList>
    </citation>
    <scope>NUCLEOTIDE SEQUENCE [LARGE SCALE GENOMIC DNA]</scope>
    <source>
        <strain evidence="2">SpSt-236</strain>
        <strain evidence="1">SpSt-265</strain>
        <strain evidence="3">SpSt-465</strain>
    </source>
</reference>
<organism evidence="1">
    <name type="scientific">candidate division WOR-3 bacterium</name>
    <dbReference type="NCBI Taxonomy" id="2052148"/>
    <lineage>
        <taxon>Bacteria</taxon>
        <taxon>Bacteria division WOR-3</taxon>
    </lineage>
</organism>
<proteinExistence type="predicted"/>
<dbReference type="EMBL" id="DSLG01000008">
    <property type="protein sequence ID" value="HEA87677.1"/>
    <property type="molecule type" value="Genomic_DNA"/>
</dbReference>
<protein>
    <submittedName>
        <fullName evidence="1">T9SS type A sorting domain-containing protein</fullName>
    </submittedName>
</protein>
<evidence type="ECO:0000313" key="3">
    <source>
        <dbReference type="EMBL" id="HFJ53516.1"/>
    </source>
</evidence>
<name>A0A7C1NFS6_UNCW3</name>
<dbReference type="EMBL" id="DSTU01000004">
    <property type="protein sequence ID" value="HFJ53516.1"/>
    <property type="molecule type" value="Genomic_DNA"/>
</dbReference>
<comment type="caution">
    <text evidence="1">The sequence shown here is derived from an EMBL/GenBank/DDBJ whole genome shotgun (WGS) entry which is preliminary data.</text>
</comment>
<dbReference type="EMBL" id="DSKA01000072">
    <property type="protein sequence ID" value="HEE18100.1"/>
    <property type="molecule type" value="Genomic_DNA"/>
</dbReference>
<evidence type="ECO:0000313" key="1">
    <source>
        <dbReference type="EMBL" id="HEA87677.1"/>
    </source>
</evidence>
<evidence type="ECO:0000313" key="2">
    <source>
        <dbReference type="EMBL" id="HEE18100.1"/>
    </source>
</evidence>
<gene>
    <name evidence="2" type="ORF">ENP62_00915</name>
    <name evidence="1" type="ORF">ENP94_06700</name>
    <name evidence="3" type="ORF">ENS16_02350</name>
</gene>
<dbReference type="AlphaFoldDB" id="A0A7C1NFS6"/>
<sequence length="130" mass="14305">MRYPGTLSAGFSNTDRLQAVRVVFSRMIFRAGANCPQGICPAPDLKVYPEPAVHNVRLEFINRKPGRCAVTICDIAGRRVCALLDRLLNAGVHSATWDLTDGHGMRSVPGVYIVQVRTPETVLTRTVTVR</sequence>
<dbReference type="NCBIfam" id="TIGR04183">
    <property type="entry name" value="Por_Secre_tail"/>
    <property type="match status" value="1"/>
</dbReference>
<dbReference type="InterPro" id="IPR026444">
    <property type="entry name" value="Secre_tail"/>
</dbReference>
<dbReference type="Gene3D" id="2.60.40.4070">
    <property type="match status" value="1"/>
</dbReference>
<accession>A0A7C1NFS6</accession>